<sequence length="178" mass="19265">MWDDAGTTTTTTDNDKERWIHECIATPFLRQRRQRSELLKRQLLKQRHRGGEGKGGGRTLSSSDTAAAAAAAADASSGVIGDRHVENKDAVDGLGDEDDDDLGGGVFVEVDDDVLRHDDAAHRCDGDFPDALRRGNDDVIADAIPHDVVAPRRPTPLEVFTGETTDTAALHVRVLSRS</sequence>
<organism evidence="2 3">
    <name type="scientific">Stephanodiscus triporus</name>
    <dbReference type="NCBI Taxonomy" id="2934178"/>
    <lineage>
        <taxon>Eukaryota</taxon>
        <taxon>Sar</taxon>
        <taxon>Stramenopiles</taxon>
        <taxon>Ochrophyta</taxon>
        <taxon>Bacillariophyta</taxon>
        <taxon>Coscinodiscophyceae</taxon>
        <taxon>Thalassiosirophycidae</taxon>
        <taxon>Stephanodiscales</taxon>
        <taxon>Stephanodiscaceae</taxon>
        <taxon>Stephanodiscus</taxon>
    </lineage>
</organism>
<feature type="compositionally biased region" description="Basic and acidic residues" evidence="1">
    <location>
        <begin position="81"/>
        <end position="91"/>
    </location>
</feature>
<evidence type="ECO:0008006" key="4">
    <source>
        <dbReference type="Google" id="ProtNLM"/>
    </source>
</evidence>
<feature type="region of interest" description="Disordered" evidence="1">
    <location>
        <begin position="42"/>
        <end position="103"/>
    </location>
</feature>
<feature type="compositionally biased region" description="Low complexity" evidence="1">
    <location>
        <begin position="61"/>
        <end position="77"/>
    </location>
</feature>
<evidence type="ECO:0000313" key="2">
    <source>
        <dbReference type="EMBL" id="KAL3769354.1"/>
    </source>
</evidence>
<name>A0ABD3MZN6_9STRA</name>
<comment type="caution">
    <text evidence="2">The sequence shown here is derived from an EMBL/GenBank/DDBJ whole genome shotgun (WGS) entry which is preliminary data.</text>
</comment>
<protein>
    <recommendedName>
        <fullName evidence="4">Snurportin-1</fullName>
    </recommendedName>
</protein>
<keyword evidence="3" id="KW-1185">Reference proteome</keyword>
<dbReference type="AlphaFoldDB" id="A0ABD3MZN6"/>
<proteinExistence type="predicted"/>
<dbReference type="Proteomes" id="UP001530315">
    <property type="component" value="Unassembled WGS sequence"/>
</dbReference>
<evidence type="ECO:0000256" key="1">
    <source>
        <dbReference type="SAM" id="MobiDB-lite"/>
    </source>
</evidence>
<reference evidence="2 3" key="1">
    <citation type="submission" date="2024-10" db="EMBL/GenBank/DDBJ databases">
        <title>Updated reference genomes for cyclostephanoid diatoms.</title>
        <authorList>
            <person name="Roberts W.R."/>
            <person name="Alverson A.J."/>
        </authorList>
    </citation>
    <scope>NUCLEOTIDE SEQUENCE [LARGE SCALE GENOMIC DNA]</scope>
    <source>
        <strain evidence="2 3">AJA276-08</strain>
    </source>
</reference>
<accession>A0ABD3MZN6</accession>
<gene>
    <name evidence="2" type="ORF">ACHAW5_008782</name>
</gene>
<dbReference type="EMBL" id="JALLAZ020001657">
    <property type="protein sequence ID" value="KAL3769354.1"/>
    <property type="molecule type" value="Genomic_DNA"/>
</dbReference>
<evidence type="ECO:0000313" key="3">
    <source>
        <dbReference type="Proteomes" id="UP001530315"/>
    </source>
</evidence>